<name>A0A0K2H2H2_9CORY</name>
<dbReference type="Gene3D" id="3.40.630.30">
    <property type="match status" value="1"/>
</dbReference>
<gene>
    <name evidence="2" type="ORF">CLAC_11200</name>
</gene>
<dbReference type="InterPro" id="IPR016181">
    <property type="entry name" value="Acyl_CoA_acyltransferase"/>
</dbReference>
<evidence type="ECO:0000313" key="3">
    <source>
        <dbReference type="Proteomes" id="UP000058446"/>
    </source>
</evidence>
<dbReference type="PROSITE" id="PS51186">
    <property type="entry name" value="GNAT"/>
    <property type="match status" value="1"/>
</dbReference>
<reference evidence="2 3" key="1">
    <citation type="submission" date="2013-10" db="EMBL/GenBank/DDBJ databases">
        <title>Complete genome sequence of Corynebacterium lactis DSM 45799(T), isolated from raw cow milk.</title>
        <authorList>
            <person name="Ruckert C."/>
            <person name="Albersmeier A."/>
            <person name="Lipski A."/>
            <person name="Kalinowski J."/>
        </authorList>
    </citation>
    <scope>NUCLEOTIDE SEQUENCE [LARGE SCALE GENOMIC DNA]</scope>
    <source>
        <strain evidence="2 3">RW2-5</strain>
    </source>
</reference>
<protein>
    <submittedName>
        <fullName evidence="2">Acetyltransferase</fullName>
    </submittedName>
</protein>
<evidence type="ECO:0000259" key="1">
    <source>
        <dbReference type="PROSITE" id="PS51186"/>
    </source>
</evidence>
<dbReference type="EMBL" id="CP006841">
    <property type="protein sequence ID" value="ALA68148.1"/>
    <property type="molecule type" value="Genomic_DNA"/>
</dbReference>
<organism evidence="2 3">
    <name type="scientific">Corynebacterium lactis RW2-5</name>
    <dbReference type="NCBI Taxonomy" id="1408189"/>
    <lineage>
        <taxon>Bacteria</taxon>
        <taxon>Bacillati</taxon>
        <taxon>Actinomycetota</taxon>
        <taxon>Actinomycetes</taxon>
        <taxon>Mycobacteriales</taxon>
        <taxon>Corynebacteriaceae</taxon>
        <taxon>Corynebacterium</taxon>
    </lineage>
</organism>
<dbReference type="Proteomes" id="UP000058446">
    <property type="component" value="Chromosome"/>
</dbReference>
<dbReference type="RefSeq" id="WP_053412950.1">
    <property type="nucleotide sequence ID" value="NZ_CP006841.1"/>
</dbReference>
<keyword evidence="3" id="KW-1185">Reference proteome</keyword>
<dbReference type="SUPFAM" id="SSF55729">
    <property type="entry name" value="Acyl-CoA N-acyltransferases (Nat)"/>
    <property type="match status" value="1"/>
</dbReference>
<dbReference type="Pfam" id="PF00583">
    <property type="entry name" value="Acetyltransf_1"/>
    <property type="match status" value="1"/>
</dbReference>
<dbReference type="InterPro" id="IPR000182">
    <property type="entry name" value="GNAT_dom"/>
</dbReference>
<dbReference type="KEGG" id="clw:CLAC_11200"/>
<dbReference type="STRING" id="1408189.CLAC_11200"/>
<dbReference type="PATRIC" id="fig|1408189.4.peg.2258"/>
<evidence type="ECO:0000313" key="2">
    <source>
        <dbReference type="EMBL" id="ALA68148.1"/>
    </source>
</evidence>
<dbReference type="OrthoDB" id="4553064at2"/>
<dbReference type="GO" id="GO:0016747">
    <property type="term" value="F:acyltransferase activity, transferring groups other than amino-acyl groups"/>
    <property type="evidence" value="ECO:0007669"/>
    <property type="project" value="InterPro"/>
</dbReference>
<dbReference type="AlphaFoldDB" id="A0A0K2H2H2"/>
<feature type="domain" description="N-acetyltransferase" evidence="1">
    <location>
        <begin position="58"/>
        <end position="221"/>
    </location>
</feature>
<keyword evidence="2" id="KW-0808">Transferase</keyword>
<accession>A0A0K2H2H2</accession>
<proteinExistence type="predicted"/>
<sequence length="221" mass="24633">MTNFRCRPATETDRRFIQWMDELTETFGDETQPLGDDYRDTRRAYVDMWDEKQGGVIIEATELSDDDYAALEGDVKRNDPFEPGFNRSEAFRAGAYAGARTGASANEEGESGAEGLNILRRAVPVGAAWLRCFDAKEPGYGFVDNAIPEVAIAIRPAMVGRRLSQVLVRALLEHARELGYPGVSLAVDDRNPRAAKAYVKAGFDRVGRSTFPDHDVMVYRF</sequence>